<comment type="caution">
    <text evidence="1">The sequence shown here is derived from an EMBL/GenBank/DDBJ whole genome shotgun (WGS) entry which is preliminary data.</text>
</comment>
<dbReference type="Proteomes" id="UP000316225">
    <property type="component" value="Unassembled WGS sequence"/>
</dbReference>
<reference evidence="1 2" key="1">
    <citation type="journal article" date="2015" name="Stand. Genomic Sci.">
        <title>Genomic Encyclopedia of Bacterial and Archaeal Type Strains, Phase III: the genomes of soil and plant-associated and newly described type strains.</title>
        <authorList>
            <person name="Whitman W.B."/>
            <person name="Woyke T."/>
            <person name="Klenk H.P."/>
            <person name="Zhou Y."/>
            <person name="Lilburn T.G."/>
            <person name="Beck B.J."/>
            <person name="De Vos P."/>
            <person name="Vandamme P."/>
            <person name="Eisen J.A."/>
            <person name="Garrity G."/>
            <person name="Hugenholtz P."/>
            <person name="Kyrpides N.C."/>
        </authorList>
    </citation>
    <scope>NUCLEOTIDE SEQUENCE [LARGE SCALE GENOMIC DNA]</scope>
    <source>
        <strain evidence="1 2">CGMCC 1.5364</strain>
    </source>
</reference>
<dbReference type="EMBL" id="VLKU01000005">
    <property type="protein sequence ID" value="TWI34315.1"/>
    <property type="molecule type" value="Genomic_DNA"/>
</dbReference>
<sequence length="188" mass="21300">MTGTKADRDARVDRLLIAPLAGLPRRRGVSAEAHEKMLLRLRDRLAYMSDENLLGMHDLILRHAGKGWPEEAMIKAWAFTLQLPPPTECDYARSLIRSAMGRQAMAEGWAVELYEVAKRLGPPPGKYVIRELKEAAERSQHRRKVIAENIRSGLASEEDKRWLAHWHRELQEIEAIQSASATESEDAA</sequence>
<gene>
    <name evidence="1" type="ORF">IQ24_01830</name>
</gene>
<accession>A0A562NQ49</accession>
<organism evidence="1 2">
    <name type="scientific">Paracoccus sulfuroxidans</name>
    <dbReference type="NCBI Taxonomy" id="384678"/>
    <lineage>
        <taxon>Bacteria</taxon>
        <taxon>Pseudomonadati</taxon>
        <taxon>Pseudomonadota</taxon>
        <taxon>Alphaproteobacteria</taxon>
        <taxon>Rhodobacterales</taxon>
        <taxon>Paracoccaceae</taxon>
        <taxon>Paracoccus</taxon>
    </lineage>
</organism>
<dbReference type="RefSeq" id="WP_145397654.1">
    <property type="nucleotide sequence ID" value="NZ_VLKU01000005.1"/>
</dbReference>
<proteinExistence type="predicted"/>
<name>A0A562NQ49_9RHOB</name>
<evidence type="ECO:0000313" key="2">
    <source>
        <dbReference type="Proteomes" id="UP000316225"/>
    </source>
</evidence>
<evidence type="ECO:0000313" key="1">
    <source>
        <dbReference type="EMBL" id="TWI34315.1"/>
    </source>
</evidence>
<dbReference type="AlphaFoldDB" id="A0A562NQ49"/>
<protein>
    <submittedName>
        <fullName evidence="1">Uncharacterized protein</fullName>
    </submittedName>
</protein>
<keyword evidence="2" id="KW-1185">Reference proteome</keyword>
<dbReference type="OrthoDB" id="7778116at2"/>